<feature type="domain" description="N-acetyltransferase" evidence="2">
    <location>
        <begin position="9"/>
        <end position="169"/>
    </location>
</feature>
<dbReference type="PANTHER" id="PTHR13947:SF37">
    <property type="entry name" value="LD18367P"/>
    <property type="match status" value="1"/>
</dbReference>
<reference evidence="4" key="1">
    <citation type="submission" date="2017-01" db="EMBL/GenBank/DDBJ databases">
        <authorList>
            <person name="Varghese N."/>
            <person name="Submissions S."/>
        </authorList>
    </citation>
    <scope>NUCLEOTIDE SEQUENCE [LARGE SCALE GENOMIC DNA]</scope>
    <source>
        <strain evidence="4">MNA4</strain>
    </source>
</reference>
<dbReference type="Proteomes" id="UP000187550">
    <property type="component" value="Unassembled WGS sequence"/>
</dbReference>
<proteinExistence type="predicted"/>
<dbReference type="InterPro" id="IPR000182">
    <property type="entry name" value="GNAT_dom"/>
</dbReference>
<accession>A0A1U7PQE0</accession>
<dbReference type="OrthoDB" id="9790865at2"/>
<keyword evidence="3" id="KW-0687">Ribonucleoprotein</keyword>
<dbReference type="PANTHER" id="PTHR13947">
    <property type="entry name" value="GNAT FAMILY N-ACETYLTRANSFERASE"/>
    <property type="match status" value="1"/>
</dbReference>
<evidence type="ECO:0000313" key="4">
    <source>
        <dbReference type="Proteomes" id="UP000187550"/>
    </source>
</evidence>
<sequence>MKEVSILDNLIRPYQMKDIPFLWEMLYQSIYVPEGHQAPGREILKEPDIKKYMKNWGGVHDHAFIASDEESHPMGAVWIRILNGADAGYGFIDDTTPELGMAIMPLHRGKGIGKRLLSQMVDYARSHGYRALSLSVDPLNIAALRLYEKSGFKKVYQDDGGSWTMKIDL</sequence>
<dbReference type="GO" id="GO:0008080">
    <property type="term" value="F:N-acetyltransferase activity"/>
    <property type="evidence" value="ECO:0007669"/>
    <property type="project" value="InterPro"/>
</dbReference>
<dbReference type="AlphaFoldDB" id="A0A1U7PQE0"/>
<keyword evidence="3" id="KW-0689">Ribosomal protein</keyword>
<evidence type="ECO:0000313" key="3">
    <source>
        <dbReference type="EMBL" id="SIT91173.1"/>
    </source>
</evidence>
<keyword evidence="1" id="KW-0808">Transferase</keyword>
<dbReference type="SUPFAM" id="SSF55729">
    <property type="entry name" value="Acyl-CoA N-acyltransferases (Nat)"/>
    <property type="match status" value="1"/>
</dbReference>
<gene>
    <name evidence="3" type="ORF">SAMN05428946_2614</name>
</gene>
<keyword evidence="4" id="KW-1185">Reference proteome</keyword>
<evidence type="ECO:0000256" key="1">
    <source>
        <dbReference type="ARBA" id="ARBA00022679"/>
    </source>
</evidence>
<name>A0A1U7PQE0_9BACI</name>
<dbReference type="Pfam" id="PF00583">
    <property type="entry name" value="Acetyltransf_1"/>
    <property type="match status" value="1"/>
</dbReference>
<dbReference type="GO" id="GO:0005840">
    <property type="term" value="C:ribosome"/>
    <property type="evidence" value="ECO:0007669"/>
    <property type="project" value="UniProtKB-KW"/>
</dbReference>
<protein>
    <submittedName>
        <fullName evidence="3">Ribosomal protein S18 acetylase RimI</fullName>
    </submittedName>
</protein>
<dbReference type="InterPro" id="IPR050769">
    <property type="entry name" value="NAT_camello-type"/>
</dbReference>
<dbReference type="InterPro" id="IPR016181">
    <property type="entry name" value="Acyl_CoA_acyltransferase"/>
</dbReference>
<dbReference type="CDD" id="cd04301">
    <property type="entry name" value="NAT_SF"/>
    <property type="match status" value="1"/>
</dbReference>
<organism evidence="3 4">
    <name type="scientific">Edaphobacillus lindanitolerans</name>
    <dbReference type="NCBI Taxonomy" id="550447"/>
    <lineage>
        <taxon>Bacteria</taxon>
        <taxon>Bacillati</taxon>
        <taxon>Bacillota</taxon>
        <taxon>Bacilli</taxon>
        <taxon>Bacillales</taxon>
        <taxon>Bacillaceae</taxon>
        <taxon>Edaphobacillus</taxon>
    </lineage>
</organism>
<dbReference type="EMBL" id="FTPL01000004">
    <property type="protein sequence ID" value="SIT91173.1"/>
    <property type="molecule type" value="Genomic_DNA"/>
</dbReference>
<dbReference type="Gene3D" id="3.40.630.30">
    <property type="match status" value="1"/>
</dbReference>
<dbReference type="STRING" id="550447.SAMN05428946_2614"/>
<evidence type="ECO:0000259" key="2">
    <source>
        <dbReference type="PROSITE" id="PS51186"/>
    </source>
</evidence>
<dbReference type="PROSITE" id="PS51186">
    <property type="entry name" value="GNAT"/>
    <property type="match status" value="1"/>
</dbReference>